<dbReference type="HOGENOM" id="CLU_023797_1_0_1"/>
<proteinExistence type="predicted"/>
<gene>
    <name evidence="8" type="primary">SYSC</name>
    <name evidence="8" type="ORF">NBO_836g0001</name>
</gene>
<dbReference type="Proteomes" id="UP000016927">
    <property type="component" value="Unassembled WGS sequence"/>
</dbReference>
<dbReference type="AlphaFoldDB" id="R0KNN9"/>
<dbReference type="EC" id="6.1.1.11" evidence="1"/>
<dbReference type="VEuPathDB" id="MicrosporidiaDB:NBO_836g0001"/>
<dbReference type="GO" id="GO:0005524">
    <property type="term" value="F:ATP binding"/>
    <property type="evidence" value="ECO:0007669"/>
    <property type="project" value="UniProtKB-KW"/>
</dbReference>
<dbReference type="EMBL" id="KB909743">
    <property type="protein sequence ID" value="EOB11787.1"/>
    <property type="molecule type" value="Genomic_DNA"/>
</dbReference>
<evidence type="ECO:0000259" key="7">
    <source>
        <dbReference type="PROSITE" id="PS50862"/>
    </source>
</evidence>
<feature type="domain" description="Aminoacyl-transfer RNA synthetases class-II family profile" evidence="7">
    <location>
        <begin position="38"/>
        <end position="263"/>
    </location>
</feature>
<dbReference type="OrthoDB" id="10264585at2759"/>
<evidence type="ECO:0000256" key="4">
    <source>
        <dbReference type="ARBA" id="ARBA00022840"/>
    </source>
</evidence>
<dbReference type="STRING" id="578461.R0KNN9"/>
<keyword evidence="4" id="KW-0067">ATP-binding</keyword>
<dbReference type="InterPro" id="IPR002314">
    <property type="entry name" value="aa-tRNA-synt_IIb"/>
</dbReference>
<dbReference type="SUPFAM" id="SSF55681">
    <property type="entry name" value="Class II aaRS and biotin synthetases"/>
    <property type="match status" value="1"/>
</dbReference>
<evidence type="ECO:0000256" key="3">
    <source>
        <dbReference type="ARBA" id="ARBA00022741"/>
    </source>
</evidence>
<dbReference type="GO" id="GO:0004828">
    <property type="term" value="F:serine-tRNA ligase activity"/>
    <property type="evidence" value="ECO:0007669"/>
    <property type="project" value="UniProtKB-EC"/>
</dbReference>
<name>R0KNN9_NOSB1</name>
<keyword evidence="3" id="KW-0547">Nucleotide-binding</keyword>
<dbReference type="Gene3D" id="3.30.930.10">
    <property type="entry name" value="Bira Bifunctional Protein, Domain 2"/>
    <property type="match status" value="1"/>
</dbReference>
<dbReference type="InterPro" id="IPR006195">
    <property type="entry name" value="aa-tRNA-synth_II"/>
</dbReference>
<dbReference type="Pfam" id="PF00587">
    <property type="entry name" value="tRNA-synt_2b"/>
    <property type="match status" value="1"/>
</dbReference>
<organism evidence="8 9">
    <name type="scientific">Nosema bombycis (strain CQ1 / CVCC 102059)</name>
    <name type="common">Microsporidian parasite</name>
    <name type="synonym">Pebrine of silkworm</name>
    <dbReference type="NCBI Taxonomy" id="578461"/>
    <lineage>
        <taxon>Eukaryota</taxon>
        <taxon>Fungi</taxon>
        <taxon>Fungi incertae sedis</taxon>
        <taxon>Microsporidia</taxon>
        <taxon>Nosematidae</taxon>
        <taxon>Nosema</taxon>
    </lineage>
</organism>
<evidence type="ECO:0000313" key="9">
    <source>
        <dbReference type="Proteomes" id="UP000016927"/>
    </source>
</evidence>
<dbReference type="OMA" id="GYTPCFR"/>
<evidence type="ECO:0000256" key="6">
    <source>
        <dbReference type="ARBA" id="ARBA00031113"/>
    </source>
</evidence>
<keyword evidence="5 8" id="KW-0030">Aminoacyl-tRNA synthetase</keyword>
<dbReference type="PANTHER" id="PTHR11778">
    <property type="entry name" value="SERYL-TRNA SYNTHETASE"/>
    <property type="match status" value="1"/>
</dbReference>
<evidence type="ECO:0000256" key="1">
    <source>
        <dbReference type="ARBA" id="ARBA00012840"/>
    </source>
</evidence>
<dbReference type="GO" id="GO:0006434">
    <property type="term" value="P:seryl-tRNA aminoacylation"/>
    <property type="evidence" value="ECO:0007669"/>
    <property type="project" value="InterPro"/>
</dbReference>
<dbReference type="NCBIfam" id="TIGR00414">
    <property type="entry name" value="serS"/>
    <property type="match status" value="1"/>
</dbReference>
<dbReference type="PROSITE" id="PS50862">
    <property type="entry name" value="AA_TRNA_LIGASE_II"/>
    <property type="match status" value="1"/>
</dbReference>
<dbReference type="InterPro" id="IPR002317">
    <property type="entry name" value="Ser-tRNA-ligase_type_1"/>
</dbReference>
<dbReference type="PRINTS" id="PR00981">
    <property type="entry name" value="TRNASYNTHSER"/>
</dbReference>
<keyword evidence="2" id="KW-0436">Ligase</keyword>
<evidence type="ECO:0000313" key="8">
    <source>
        <dbReference type="EMBL" id="EOB11787.1"/>
    </source>
</evidence>
<evidence type="ECO:0000256" key="5">
    <source>
        <dbReference type="ARBA" id="ARBA00023146"/>
    </source>
</evidence>
<sequence length="278" mass="31983">MGDFTYSNSGSKIVGHRGYFLSGKMAKLGRALSFYAVDFLEERGYLFMQTPVMMRKEVMARTSQLSDFDDQLYKVEGDLYLIATSEQPLTSLHMDERLTDSDLPKCYAGQSLCFRKEAGAHGKDNAGLFRVHQFEKIEQFIICKPEESEMYHNKMIQISEEFYKSLEISFNVVSIVSGELNDAASIKYDLEAYFPSFDKYRELVSCSNCTDYQSRELEVRYGLTKENNKKVYVHMLNGTLCAVQRTLCCIVENYQEDGKIVVPEVLRKYTGFDSIDFE</sequence>
<accession>R0KNN9</accession>
<protein>
    <recommendedName>
        <fullName evidence="1">serine--tRNA ligase</fullName>
        <ecNumber evidence="1">6.1.1.11</ecNumber>
    </recommendedName>
    <alternativeName>
        <fullName evidence="6">Seryl-tRNA synthetase</fullName>
    </alternativeName>
</protein>
<dbReference type="CDD" id="cd00770">
    <property type="entry name" value="SerRS_core"/>
    <property type="match status" value="1"/>
</dbReference>
<dbReference type="InterPro" id="IPR045864">
    <property type="entry name" value="aa-tRNA-synth_II/BPL/LPL"/>
</dbReference>
<reference evidence="8 9" key="1">
    <citation type="journal article" date="2013" name="BMC Genomics">
        <title>Comparative genomics of parasitic silkworm microsporidia reveal an association between genome expansion and host adaptation.</title>
        <authorList>
            <person name="Pan G."/>
            <person name="Xu J."/>
            <person name="Li T."/>
            <person name="Xia Q."/>
            <person name="Liu S.L."/>
            <person name="Zhang G."/>
            <person name="Li S."/>
            <person name="Li C."/>
            <person name="Liu H."/>
            <person name="Yang L."/>
            <person name="Liu T."/>
            <person name="Zhang X."/>
            <person name="Wu Z."/>
            <person name="Fan W."/>
            <person name="Dang X."/>
            <person name="Xiang H."/>
            <person name="Tao M."/>
            <person name="Li Y."/>
            <person name="Hu J."/>
            <person name="Li Z."/>
            <person name="Lin L."/>
            <person name="Luo J."/>
            <person name="Geng L."/>
            <person name="Wang L."/>
            <person name="Long M."/>
            <person name="Wan Y."/>
            <person name="He N."/>
            <person name="Zhang Z."/>
            <person name="Lu C."/>
            <person name="Keeling P.J."/>
            <person name="Wang J."/>
            <person name="Xiang Z."/>
            <person name="Zhou Z."/>
        </authorList>
    </citation>
    <scope>NUCLEOTIDE SEQUENCE [LARGE SCALE GENOMIC DNA]</scope>
    <source>
        <strain evidence="9">CQ1 / CVCC 102059</strain>
    </source>
</reference>
<dbReference type="InterPro" id="IPR033729">
    <property type="entry name" value="SerRS_core"/>
</dbReference>
<keyword evidence="9" id="KW-1185">Reference proteome</keyword>
<evidence type="ECO:0000256" key="2">
    <source>
        <dbReference type="ARBA" id="ARBA00022598"/>
    </source>
</evidence>